<reference evidence="11" key="1">
    <citation type="submission" date="2017-03" db="EMBL/GenBank/DDBJ databases">
        <authorList>
            <person name="Sharma R."/>
            <person name="Thines M."/>
        </authorList>
    </citation>
    <scope>NUCLEOTIDE SEQUENCE [LARGE SCALE GENOMIC DNA]</scope>
</reference>
<feature type="transmembrane region" description="Helical" evidence="8">
    <location>
        <begin position="83"/>
        <end position="103"/>
    </location>
</feature>
<dbReference type="GO" id="GO:0022857">
    <property type="term" value="F:transmembrane transporter activity"/>
    <property type="evidence" value="ECO:0007669"/>
    <property type="project" value="InterPro"/>
</dbReference>
<dbReference type="EMBL" id="FWEW01000100">
    <property type="protein sequence ID" value="SLM33735.1"/>
    <property type="molecule type" value="Genomic_DNA"/>
</dbReference>
<feature type="compositionally biased region" description="Basic and acidic residues" evidence="7">
    <location>
        <begin position="1"/>
        <end position="10"/>
    </location>
</feature>
<evidence type="ECO:0000256" key="5">
    <source>
        <dbReference type="ARBA" id="ARBA00023136"/>
    </source>
</evidence>
<feature type="region of interest" description="Disordered" evidence="7">
    <location>
        <begin position="1"/>
        <end position="30"/>
    </location>
</feature>
<keyword evidence="3 8" id="KW-0812">Transmembrane</keyword>
<evidence type="ECO:0000259" key="9">
    <source>
        <dbReference type="PROSITE" id="PS50850"/>
    </source>
</evidence>
<feature type="transmembrane region" description="Helical" evidence="8">
    <location>
        <begin position="270"/>
        <end position="291"/>
    </location>
</feature>
<accession>A0A1W5CSM0</accession>
<name>A0A1W5CSM0_9LECA</name>
<feature type="transmembrane region" description="Helical" evidence="8">
    <location>
        <begin position="110"/>
        <end position="129"/>
    </location>
</feature>
<dbReference type="Proteomes" id="UP000192927">
    <property type="component" value="Unassembled WGS sequence"/>
</dbReference>
<dbReference type="InterPro" id="IPR011701">
    <property type="entry name" value="MFS"/>
</dbReference>
<evidence type="ECO:0000256" key="4">
    <source>
        <dbReference type="ARBA" id="ARBA00022989"/>
    </source>
</evidence>
<keyword evidence="4 8" id="KW-1133">Transmembrane helix</keyword>
<dbReference type="InterPro" id="IPR020846">
    <property type="entry name" value="MFS_dom"/>
</dbReference>
<dbReference type="InterPro" id="IPR036259">
    <property type="entry name" value="MFS_trans_sf"/>
</dbReference>
<feature type="transmembrane region" description="Helical" evidence="8">
    <location>
        <begin position="35"/>
        <end position="55"/>
    </location>
</feature>
<feature type="transmembrane region" description="Helical" evidence="8">
    <location>
        <begin position="380"/>
        <end position="401"/>
    </location>
</feature>
<dbReference type="GO" id="GO:0016020">
    <property type="term" value="C:membrane"/>
    <property type="evidence" value="ECO:0007669"/>
    <property type="project" value="UniProtKB-SubCell"/>
</dbReference>
<evidence type="ECO:0000256" key="3">
    <source>
        <dbReference type="ARBA" id="ARBA00022692"/>
    </source>
</evidence>
<feature type="transmembrane region" description="Helical" evidence="8">
    <location>
        <begin position="448"/>
        <end position="472"/>
    </location>
</feature>
<dbReference type="PROSITE" id="PS50850">
    <property type="entry name" value="MFS"/>
    <property type="match status" value="1"/>
</dbReference>
<feature type="domain" description="Major facilitator superfamily (MFS) profile" evidence="9">
    <location>
        <begin position="44"/>
        <end position="517"/>
    </location>
</feature>
<organism evidence="10 11">
    <name type="scientific">Lasallia pustulata</name>
    <dbReference type="NCBI Taxonomy" id="136370"/>
    <lineage>
        <taxon>Eukaryota</taxon>
        <taxon>Fungi</taxon>
        <taxon>Dikarya</taxon>
        <taxon>Ascomycota</taxon>
        <taxon>Pezizomycotina</taxon>
        <taxon>Lecanoromycetes</taxon>
        <taxon>OSLEUM clade</taxon>
        <taxon>Umbilicariomycetidae</taxon>
        <taxon>Umbilicariales</taxon>
        <taxon>Umbilicariaceae</taxon>
        <taxon>Lasallia</taxon>
    </lineage>
</organism>
<dbReference type="PANTHER" id="PTHR23505:SF79">
    <property type="entry name" value="PROTEIN SPINSTER"/>
    <property type="match status" value="1"/>
</dbReference>
<evidence type="ECO:0000313" key="10">
    <source>
        <dbReference type="EMBL" id="SLM33735.1"/>
    </source>
</evidence>
<evidence type="ECO:0000256" key="2">
    <source>
        <dbReference type="ARBA" id="ARBA00022448"/>
    </source>
</evidence>
<protein>
    <submittedName>
        <fullName evidence="10">Major facilitator superfamily domain, general substrate transporter</fullName>
    </submittedName>
</protein>
<dbReference type="AlphaFoldDB" id="A0A1W5CSM0"/>
<dbReference type="PANTHER" id="PTHR23505">
    <property type="entry name" value="SPINSTER"/>
    <property type="match status" value="1"/>
</dbReference>
<dbReference type="Gene3D" id="1.20.1250.20">
    <property type="entry name" value="MFS general substrate transporter like domains"/>
    <property type="match status" value="1"/>
</dbReference>
<dbReference type="SUPFAM" id="SSF103473">
    <property type="entry name" value="MFS general substrate transporter"/>
    <property type="match status" value="1"/>
</dbReference>
<keyword evidence="2" id="KW-0813">Transport</keyword>
<keyword evidence="5 8" id="KW-0472">Membrane</keyword>
<evidence type="ECO:0000256" key="8">
    <source>
        <dbReference type="SAM" id="Phobius"/>
    </source>
</evidence>
<feature type="transmembrane region" description="Helical" evidence="8">
    <location>
        <begin position="408"/>
        <end position="428"/>
    </location>
</feature>
<feature type="transmembrane region" description="Helical" evidence="8">
    <location>
        <begin position="202"/>
        <end position="221"/>
    </location>
</feature>
<sequence>MDDEKGKEGIIIEPASPPDEHTRSSNGSRRHHTPLTYALTVLIPILLLFLNFFLAQYDKFVLSYFQADVIRGLDLSPANYGILSGYATGIVYALLAIPVAFVADYTNARVWTLTLATLWWSLCVVFQGLSHNFWQILLARIGMGIGQAPVEALSVSLISDLIEPKWMFFAESILYVGVYVGEAVSAQLATAFTKTNTPWSTAMKAIGIVGLVIGVLIRIFLREPARRAALIAYHDTAPEEVLPRAQKSRLALAQAHLSVAFGHVLRMHSFWLLTLSSGARQLSGNVFGYYMPTYLSSIYPSQTNVLSNYGIIVGVVGSVAVLSGGLISSYWAKNTASVPLLLTAIGGMISSVFVVLMILSKEVAGGNQTKGTHVLYGTMSAAYITAELWLGAFASLLVLLFPPRMKTFAYAIYISIITLIYSSGPEVIGLALRDLDPSSSPYLERIKLILVIMIPLGYWVAGVGFLICIGKVRKDLALGDTGLGPMSSARKLGFGAFAFVLGGLVLGLFVASLVYKV</sequence>
<feature type="transmembrane region" description="Helical" evidence="8">
    <location>
        <begin position="311"/>
        <end position="331"/>
    </location>
</feature>
<dbReference type="InterPro" id="IPR044770">
    <property type="entry name" value="MFS_spinster-like"/>
</dbReference>
<comment type="similarity">
    <text evidence="6">Belongs to the major facilitator superfamily. Spinster (TC 2.A.1.49) family.</text>
</comment>
<evidence type="ECO:0000256" key="1">
    <source>
        <dbReference type="ARBA" id="ARBA00004141"/>
    </source>
</evidence>
<keyword evidence="11" id="KW-1185">Reference proteome</keyword>
<comment type="subcellular location">
    <subcellularLocation>
        <location evidence="1">Membrane</location>
        <topology evidence="1">Multi-pass membrane protein</topology>
    </subcellularLocation>
</comment>
<evidence type="ECO:0000256" key="7">
    <source>
        <dbReference type="SAM" id="MobiDB-lite"/>
    </source>
</evidence>
<dbReference type="Pfam" id="PF07690">
    <property type="entry name" value="MFS_1"/>
    <property type="match status" value="1"/>
</dbReference>
<feature type="transmembrane region" description="Helical" evidence="8">
    <location>
        <begin position="492"/>
        <end position="515"/>
    </location>
</feature>
<evidence type="ECO:0000313" key="11">
    <source>
        <dbReference type="Proteomes" id="UP000192927"/>
    </source>
</evidence>
<evidence type="ECO:0000256" key="6">
    <source>
        <dbReference type="ARBA" id="ARBA00024338"/>
    </source>
</evidence>
<feature type="transmembrane region" description="Helical" evidence="8">
    <location>
        <begin position="338"/>
        <end position="360"/>
    </location>
</feature>
<proteinExistence type="inferred from homology"/>